<dbReference type="OrthoDB" id="6365676at2759"/>
<dbReference type="SMART" id="SM00355">
    <property type="entry name" value="ZnF_C2H2"/>
    <property type="match status" value="3"/>
</dbReference>
<dbReference type="Gene3D" id="3.30.160.60">
    <property type="entry name" value="Classic Zinc Finger"/>
    <property type="match status" value="2"/>
</dbReference>
<proteinExistence type="predicted"/>
<feature type="compositionally biased region" description="Polar residues" evidence="6">
    <location>
        <begin position="272"/>
        <end position="291"/>
    </location>
</feature>
<keyword evidence="1" id="KW-0479">Metal-binding</keyword>
<sequence>MHQFQQRTAAALAVRPPARSMLVPRSTSLSPGGIAGAVVGSVVGALLIAFCVFPFIVRARRRRLTRHDDPGLAEMGQRPGRPSLNPQEVDDISYKRSSGSGPESATAHHVPQPADLNQKSQSALPQAVTVGHGLPSPVSSSPASPTDPSSRVDERAVSPSTVAAPALARSPVELTSKSSRDASRGTVSCESTREASFGDSHGPPSRELTGITAVGITEEPESIDRPSGSPEHGHFPHLKESLRGLIHRRRSSHHRRDSKRSTQAGTDGARSPSVSTNDYLSQQPELSQTPSGLEIDVETPGLAWDYYHDPNLGIDLPDTYQQSAPIPTSASIAPSSLPLGFAPAGSSFPGGQIPVTGAGVAPSMGTGPITEGVYTTSSDSDATVTPGVLNTQSTSLQGKGPGGSLQRTDSFPLPTIVSDLPSPPSLQYTGTVPSGNPMEMMKPTNSAESAWMLEHEMRMIQNSPQPPAAPVLEPASLVSVPTDGFAGQTFGNDAKPQFQSQLEVQYQSPYQSPPQTVAEHETQIGEETTGYLNNTNSLATSEYNASAVTTVVTSDYNANTLTTTSDYSTPPPSTGPSILDTPDTRLTPYTTSPSPQAEAGATVNSHLMPSPGHSAGLSPSPGLSPAPSPGLSPVPSPGRSPARPPGGFVCDVCGAVKSSYHQFNHHRRYHDRPFPCQHPGCGRRFGTVTHLRRHVNDKHHKTRRFYCTEPGCDYSRQGTKSFPRKDNWKRHMLKKHSVDPQNATDEDYLGDDVVMDGP</sequence>
<evidence type="ECO:0000313" key="10">
    <source>
        <dbReference type="Proteomes" id="UP000007322"/>
    </source>
</evidence>
<feature type="region of interest" description="Disordered" evidence="6">
    <location>
        <begin position="417"/>
        <end position="439"/>
    </location>
</feature>
<feature type="region of interest" description="Disordered" evidence="6">
    <location>
        <begin position="247"/>
        <end position="293"/>
    </location>
</feature>
<gene>
    <name evidence="9" type="ORF">MYCTH_2297730</name>
</gene>
<dbReference type="OMA" id="HSKDHKC"/>
<keyword evidence="7" id="KW-1133">Transmembrane helix</keyword>
<dbReference type="InterPro" id="IPR036236">
    <property type="entry name" value="Znf_C2H2_sf"/>
</dbReference>
<dbReference type="KEGG" id="mtm:MYCTH_2297730"/>
<keyword evidence="7" id="KW-0812">Transmembrane</keyword>
<dbReference type="RefSeq" id="XP_003660005.1">
    <property type="nucleotide sequence ID" value="XM_003659957.1"/>
</dbReference>
<feature type="region of interest" description="Disordered" evidence="6">
    <location>
        <begin position="734"/>
        <end position="758"/>
    </location>
</feature>
<dbReference type="GeneID" id="11508958"/>
<accession>G2Q6Y0</accession>
<dbReference type="PROSITE" id="PS00028">
    <property type="entry name" value="ZINC_FINGER_C2H2_1"/>
    <property type="match status" value="1"/>
</dbReference>
<dbReference type="PANTHER" id="PTHR24409">
    <property type="entry name" value="ZINC FINGER PROTEIN 142"/>
    <property type="match status" value="1"/>
</dbReference>
<evidence type="ECO:0000256" key="6">
    <source>
        <dbReference type="SAM" id="MobiDB-lite"/>
    </source>
</evidence>
<evidence type="ECO:0000256" key="7">
    <source>
        <dbReference type="SAM" id="Phobius"/>
    </source>
</evidence>
<feature type="compositionally biased region" description="Low complexity" evidence="6">
    <location>
        <begin position="609"/>
        <end position="621"/>
    </location>
</feature>
<keyword evidence="10" id="KW-1185">Reference proteome</keyword>
<feature type="compositionally biased region" description="Acidic residues" evidence="6">
    <location>
        <begin position="744"/>
        <end position="758"/>
    </location>
</feature>
<evidence type="ECO:0000256" key="2">
    <source>
        <dbReference type="ARBA" id="ARBA00022737"/>
    </source>
</evidence>
<dbReference type="AlphaFoldDB" id="G2Q6Y0"/>
<reference evidence="9 10" key="1">
    <citation type="journal article" date="2011" name="Nat. Biotechnol.">
        <title>Comparative genomic analysis of the thermophilic biomass-degrading fungi Myceliophthora thermophila and Thielavia terrestris.</title>
        <authorList>
            <person name="Berka R.M."/>
            <person name="Grigoriev I.V."/>
            <person name="Otillar R."/>
            <person name="Salamov A."/>
            <person name="Grimwood J."/>
            <person name="Reid I."/>
            <person name="Ishmael N."/>
            <person name="John T."/>
            <person name="Darmond C."/>
            <person name="Moisan M.-C."/>
            <person name="Henrissat B."/>
            <person name="Coutinho P.M."/>
            <person name="Lombard V."/>
            <person name="Natvig D.O."/>
            <person name="Lindquist E."/>
            <person name="Schmutz J."/>
            <person name="Lucas S."/>
            <person name="Harris P."/>
            <person name="Powlowski J."/>
            <person name="Bellemare A."/>
            <person name="Taylor D."/>
            <person name="Butler G."/>
            <person name="de Vries R.P."/>
            <person name="Allijn I.E."/>
            <person name="van den Brink J."/>
            <person name="Ushinsky S."/>
            <person name="Storms R."/>
            <person name="Powell A.J."/>
            <person name="Paulsen I.T."/>
            <person name="Elbourne L.D.H."/>
            <person name="Baker S.E."/>
            <person name="Magnuson J."/>
            <person name="LaBoissiere S."/>
            <person name="Clutterbuck A.J."/>
            <person name="Martinez D."/>
            <person name="Wogulis M."/>
            <person name="de Leon A.L."/>
            <person name="Rey M.W."/>
            <person name="Tsang A."/>
        </authorList>
    </citation>
    <scope>NUCLEOTIDE SEQUENCE [LARGE SCALE GENOMIC DNA]</scope>
    <source>
        <strain evidence="10">ATCC 42464 / BCRC 31852 / DSM 1799</strain>
    </source>
</reference>
<feature type="compositionally biased region" description="Polar residues" evidence="6">
    <location>
        <begin position="425"/>
        <end position="434"/>
    </location>
</feature>
<dbReference type="PROSITE" id="PS50157">
    <property type="entry name" value="ZINC_FINGER_C2H2_2"/>
    <property type="match status" value="2"/>
</dbReference>
<evidence type="ECO:0000256" key="4">
    <source>
        <dbReference type="ARBA" id="ARBA00022833"/>
    </source>
</evidence>
<feature type="compositionally biased region" description="Polar residues" evidence="6">
    <location>
        <begin position="115"/>
        <end position="124"/>
    </location>
</feature>
<evidence type="ECO:0000256" key="5">
    <source>
        <dbReference type="PROSITE-ProRule" id="PRU00042"/>
    </source>
</evidence>
<dbReference type="InterPro" id="IPR013087">
    <property type="entry name" value="Znf_C2H2_type"/>
</dbReference>
<feature type="transmembrane region" description="Helical" evidence="7">
    <location>
        <begin position="34"/>
        <end position="57"/>
    </location>
</feature>
<dbReference type="eggNOG" id="ENOG502S71W">
    <property type="taxonomic scope" value="Eukaryota"/>
</dbReference>
<keyword evidence="2" id="KW-0677">Repeat</keyword>
<feature type="compositionally biased region" description="Pro residues" evidence="6">
    <location>
        <begin position="622"/>
        <end position="643"/>
    </location>
</feature>
<dbReference type="EMBL" id="CP003002">
    <property type="protein sequence ID" value="AEO54760.1"/>
    <property type="molecule type" value="Genomic_DNA"/>
</dbReference>
<protein>
    <recommendedName>
        <fullName evidence="8">C2H2-type domain-containing protein</fullName>
    </recommendedName>
</protein>
<feature type="domain" description="C2H2-type" evidence="8">
    <location>
        <begin position="674"/>
        <end position="704"/>
    </location>
</feature>
<name>G2Q6Y0_THET4</name>
<dbReference type="SUPFAM" id="SSF57667">
    <property type="entry name" value="beta-beta-alpha zinc fingers"/>
    <property type="match status" value="1"/>
</dbReference>
<organism evidence="9 10">
    <name type="scientific">Thermothelomyces thermophilus (strain ATCC 42464 / BCRC 31852 / DSM 1799)</name>
    <name type="common">Sporotrichum thermophile</name>
    <dbReference type="NCBI Taxonomy" id="573729"/>
    <lineage>
        <taxon>Eukaryota</taxon>
        <taxon>Fungi</taxon>
        <taxon>Dikarya</taxon>
        <taxon>Ascomycota</taxon>
        <taxon>Pezizomycotina</taxon>
        <taxon>Sordariomycetes</taxon>
        <taxon>Sordariomycetidae</taxon>
        <taxon>Sordariales</taxon>
        <taxon>Chaetomiaceae</taxon>
        <taxon>Thermothelomyces</taxon>
    </lineage>
</organism>
<feature type="region of interest" description="Disordered" evidence="6">
    <location>
        <begin position="561"/>
        <end position="643"/>
    </location>
</feature>
<keyword evidence="3 5" id="KW-0863">Zinc-finger</keyword>
<keyword evidence="7" id="KW-0472">Membrane</keyword>
<dbReference type="HOGENOM" id="CLU_362508_0_0_1"/>
<evidence type="ECO:0000256" key="3">
    <source>
        <dbReference type="ARBA" id="ARBA00022771"/>
    </source>
</evidence>
<feature type="compositionally biased region" description="Basic residues" evidence="6">
    <location>
        <begin position="247"/>
        <end position="258"/>
    </location>
</feature>
<feature type="region of interest" description="Disordered" evidence="6">
    <location>
        <begin position="68"/>
        <end position="208"/>
    </location>
</feature>
<keyword evidence="4" id="KW-0862">Zinc</keyword>
<feature type="domain" description="C2H2-type" evidence="8">
    <location>
        <begin position="648"/>
        <end position="675"/>
    </location>
</feature>
<evidence type="ECO:0000256" key="1">
    <source>
        <dbReference type="ARBA" id="ARBA00022723"/>
    </source>
</evidence>
<evidence type="ECO:0000259" key="8">
    <source>
        <dbReference type="PROSITE" id="PS50157"/>
    </source>
</evidence>
<dbReference type="Proteomes" id="UP000007322">
    <property type="component" value="Chromosome 1"/>
</dbReference>
<evidence type="ECO:0000313" key="9">
    <source>
        <dbReference type="EMBL" id="AEO54760.1"/>
    </source>
</evidence>
<dbReference type="GO" id="GO:0008270">
    <property type="term" value="F:zinc ion binding"/>
    <property type="evidence" value="ECO:0007669"/>
    <property type="project" value="UniProtKB-KW"/>
</dbReference>
<dbReference type="VEuPathDB" id="FungiDB:MYCTH_2297730"/>
<feature type="compositionally biased region" description="Low complexity" evidence="6">
    <location>
        <begin position="135"/>
        <end position="149"/>
    </location>
</feature>
<dbReference type="InParanoid" id="G2Q6Y0"/>